<evidence type="ECO:0000313" key="1">
    <source>
        <dbReference type="EMBL" id="GGZ01886.1"/>
    </source>
</evidence>
<reference evidence="1" key="2">
    <citation type="submission" date="2020-09" db="EMBL/GenBank/DDBJ databases">
        <authorList>
            <person name="Sun Q."/>
            <person name="Kim S."/>
        </authorList>
    </citation>
    <scope>NUCLEOTIDE SEQUENCE</scope>
    <source>
        <strain evidence="1">KCTC 32255</strain>
    </source>
</reference>
<dbReference type="Gene3D" id="1.10.1220.10">
    <property type="entry name" value="Met repressor-like"/>
    <property type="match status" value="1"/>
</dbReference>
<sequence>MTRILADLPDEDIRWLDARAATQGKSRASVLREAVARFKAQSPADDRKDWIERGYGYWADRLDIGDGVEYQRAIREDRTPYEDL</sequence>
<dbReference type="GO" id="GO:0006355">
    <property type="term" value="P:regulation of DNA-templated transcription"/>
    <property type="evidence" value="ECO:0007669"/>
    <property type="project" value="InterPro"/>
</dbReference>
<name>A0A918PEC8_9SPHN</name>
<dbReference type="InterPro" id="IPR013321">
    <property type="entry name" value="Arc_rbn_hlx_hlx"/>
</dbReference>
<dbReference type="EMBL" id="BMZA01000004">
    <property type="protein sequence ID" value="GGZ01886.1"/>
    <property type="molecule type" value="Genomic_DNA"/>
</dbReference>
<evidence type="ECO:0008006" key="3">
    <source>
        <dbReference type="Google" id="ProtNLM"/>
    </source>
</evidence>
<accession>A0A918PEC8</accession>
<organism evidence="1 2">
    <name type="scientific">Novosphingobium colocasiae</name>
    <dbReference type="NCBI Taxonomy" id="1256513"/>
    <lineage>
        <taxon>Bacteria</taxon>
        <taxon>Pseudomonadati</taxon>
        <taxon>Pseudomonadota</taxon>
        <taxon>Alphaproteobacteria</taxon>
        <taxon>Sphingomonadales</taxon>
        <taxon>Sphingomonadaceae</taxon>
        <taxon>Novosphingobium</taxon>
    </lineage>
</organism>
<protein>
    <recommendedName>
        <fullName evidence="3">CopG family transcriptional regulator</fullName>
    </recommendedName>
</protein>
<keyword evidence="2" id="KW-1185">Reference proteome</keyword>
<reference evidence="1" key="1">
    <citation type="journal article" date="2014" name="Int. J. Syst. Evol. Microbiol.">
        <title>Complete genome sequence of Corynebacterium casei LMG S-19264T (=DSM 44701T), isolated from a smear-ripened cheese.</title>
        <authorList>
            <consortium name="US DOE Joint Genome Institute (JGI-PGF)"/>
            <person name="Walter F."/>
            <person name="Albersmeier A."/>
            <person name="Kalinowski J."/>
            <person name="Ruckert C."/>
        </authorList>
    </citation>
    <scope>NUCLEOTIDE SEQUENCE</scope>
    <source>
        <strain evidence="1">KCTC 32255</strain>
    </source>
</reference>
<comment type="caution">
    <text evidence="1">The sequence shown here is derived from an EMBL/GenBank/DDBJ whole genome shotgun (WGS) entry which is preliminary data.</text>
</comment>
<dbReference type="RefSeq" id="WP_189620660.1">
    <property type="nucleotide sequence ID" value="NZ_BMZA01000004.1"/>
</dbReference>
<evidence type="ECO:0000313" key="2">
    <source>
        <dbReference type="Proteomes" id="UP000648075"/>
    </source>
</evidence>
<proteinExistence type="predicted"/>
<dbReference type="Proteomes" id="UP000648075">
    <property type="component" value="Unassembled WGS sequence"/>
</dbReference>
<gene>
    <name evidence="1" type="ORF">GCM10011614_16000</name>
</gene>
<dbReference type="AlphaFoldDB" id="A0A918PEC8"/>